<dbReference type="PANTHER" id="PTHR42085">
    <property type="entry name" value="F-BOX DOMAIN-CONTAINING PROTEIN"/>
    <property type="match status" value="1"/>
</dbReference>
<dbReference type="PANTHER" id="PTHR42085:SF2">
    <property type="entry name" value="F-BOX DOMAIN-CONTAINING PROTEIN"/>
    <property type="match status" value="1"/>
</dbReference>
<dbReference type="InterPro" id="IPR038883">
    <property type="entry name" value="AN11006-like"/>
</dbReference>
<organism evidence="1 2">
    <name type="scientific">Septoria linicola</name>
    <dbReference type="NCBI Taxonomy" id="215465"/>
    <lineage>
        <taxon>Eukaryota</taxon>
        <taxon>Fungi</taxon>
        <taxon>Dikarya</taxon>
        <taxon>Ascomycota</taxon>
        <taxon>Pezizomycotina</taxon>
        <taxon>Dothideomycetes</taxon>
        <taxon>Dothideomycetidae</taxon>
        <taxon>Mycosphaerellales</taxon>
        <taxon>Mycosphaerellaceae</taxon>
        <taxon>Septoria</taxon>
    </lineage>
</organism>
<accession>A0A9Q9B1U5</accession>
<dbReference type="Proteomes" id="UP001056384">
    <property type="component" value="Chromosome 8"/>
</dbReference>
<reference evidence="1" key="1">
    <citation type="submission" date="2022-06" db="EMBL/GenBank/DDBJ databases">
        <title>Complete genome sequences of two strains of the flax pathogen Septoria linicola.</title>
        <authorList>
            <person name="Lapalu N."/>
            <person name="Simon A."/>
            <person name="Demenou B."/>
            <person name="Paumier D."/>
            <person name="Guillot M.-P."/>
            <person name="Gout L."/>
            <person name="Valade R."/>
        </authorList>
    </citation>
    <scope>NUCLEOTIDE SEQUENCE</scope>
    <source>
        <strain evidence="1">SE15195</strain>
    </source>
</reference>
<dbReference type="EMBL" id="CP099425">
    <property type="protein sequence ID" value="USW55887.1"/>
    <property type="molecule type" value="Genomic_DNA"/>
</dbReference>
<evidence type="ECO:0000313" key="2">
    <source>
        <dbReference type="Proteomes" id="UP001056384"/>
    </source>
</evidence>
<name>A0A9Q9B1U5_9PEZI</name>
<gene>
    <name evidence="1" type="ORF">Slin15195_G092060</name>
</gene>
<dbReference type="AlphaFoldDB" id="A0A9Q9B1U5"/>
<proteinExistence type="predicted"/>
<evidence type="ECO:0000313" key="1">
    <source>
        <dbReference type="EMBL" id="USW55887.1"/>
    </source>
</evidence>
<keyword evidence="2" id="KW-1185">Reference proteome</keyword>
<sequence length="283" mass="32627">MRNEAAPANNVMMGDGGDSTIQRIRSFAAKQLREEFPYMKTATLETMLDDATKLFSNAVLDQQTELEVTKSRINFFCLSAEFRNQIYELVLVENRSIDIDPSKLWWETSTRRSPPGVLCTNRQVRKEALPIYYGSNTFCCILDGPMRQFIEARKWFRKLGQEKASLLTKVDMVFMNRGPSLSSMFHSYHASRMRSEDKALEDIVQDGLGLHERFAKILECAEAGITVSSMHIVWADDQQSYHHKKAGYFPPLPSVRREEGVDKIDMNKKLTRAEMLDWLKVPW</sequence>
<protein>
    <submittedName>
        <fullName evidence="1">Uncharacterized protein</fullName>
    </submittedName>
</protein>